<feature type="region of interest" description="Disordered" evidence="5">
    <location>
        <begin position="216"/>
        <end position="240"/>
    </location>
</feature>
<evidence type="ECO:0000256" key="5">
    <source>
        <dbReference type="SAM" id="MobiDB-lite"/>
    </source>
</evidence>
<dbReference type="Pfam" id="PF06094">
    <property type="entry name" value="GGACT"/>
    <property type="match status" value="1"/>
</dbReference>
<dbReference type="GO" id="GO:0003839">
    <property type="term" value="F:gamma-glutamylcyclotransferase activity"/>
    <property type="evidence" value="ECO:0007669"/>
    <property type="project" value="UniProtKB-EC"/>
</dbReference>
<name>A0A9P7SF93_9HYPO</name>
<protein>
    <recommendedName>
        <fullName evidence="1">gamma-glutamylcyclotransferase</fullName>
        <ecNumber evidence="1">4.3.2.9</ecNumber>
    </recommendedName>
</protein>
<evidence type="ECO:0000313" key="7">
    <source>
        <dbReference type="EMBL" id="KAG5932104.1"/>
    </source>
</evidence>
<dbReference type="SUPFAM" id="SSF110857">
    <property type="entry name" value="Gamma-glutamyl cyclotransferase-like"/>
    <property type="match status" value="1"/>
</dbReference>
<evidence type="ECO:0000256" key="1">
    <source>
        <dbReference type="ARBA" id="ARBA00012346"/>
    </source>
</evidence>
<sequence>MKSPTTPPGEAPNAKYYFAYGSNLHMKQMHRRCPNSKYVGFGRLPNFRWQINERGFANVVAAAGHWVDGLVYEIDEMDENKLDISEGVSKGAYEKMLMPVVVRMACCSLYRRPVSWVVARGGPSEARNKAQHVVHWRNRAAGVAATSSVMRRTSNALVYISLDHVQDSGPRDEYVGRINRGLRDAVSLGMEEDYIRNCIRPFVPELGSKALCRVQRPASTRNNSPAGSSHKGSGEGSGAG</sequence>
<feature type="domain" description="Gamma-glutamylcyclotransferase AIG2-like" evidence="6">
    <location>
        <begin position="17"/>
        <end position="102"/>
    </location>
</feature>
<dbReference type="Gene3D" id="3.10.490.10">
    <property type="entry name" value="Gamma-glutamyl cyclotransferase-like"/>
    <property type="match status" value="1"/>
</dbReference>
<organism evidence="7 8">
    <name type="scientific">Claviceps pazoutovae</name>
    <dbReference type="NCBI Taxonomy" id="1649127"/>
    <lineage>
        <taxon>Eukaryota</taxon>
        <taxon>Fungi</taxon>
        <taxon>Dikarya</taxon>
        <taxon>Ascomycota</taxon>
        <taxon>Pezizomycotina</taxon>
        <taxon>Sordariomycetes</taxon>
        <taxon>Hypocreomycetidae</taxon>
        <taxon>Hypocreales</taxon>
        <taxon>Clavicipitaceae</taxon>
        <taxon>Claviceps</taxon>
    </lineage>
</organism>
<dbReference type="EC" id="4.3.2.9" evidence="1"/>
<dbReference type="PANTHER" id="PTHR12935">
    <property type="entry name" value="GAMMA-GLUTAMYLCYCLOTRANSFERASE"/>
    <property type="match status" value="1"/>
</dbReference>
<comment type="caution">
    <text evidence="7">The sequence shown here is derived from an EMBL/GenBank/DDBJ whole genome shotgun (WGS) entry which is preliminary data.</text>
</comment>
<gene>
    <name evidence="7" type="ORF">E4U60_005473</name>
</gene>
<dbReference type="Proteomes" id="UP000706124">
    <property type="component" value="Unassembled WGS sequence"/>
</dbReference>
<dbReference type="InterPro" id="IPR009288">
    <property type="entry name" value="AIG2-like_dom"/>
</dbReference>
<evidence type="ECO:0000256" key="2">
    <source>
        <dbReference type="ARBA" id="ARBA00023239"/>
    </source>
</evidence>
<dbReference type="InterPro" id="IPR036568">
    <property type="entry name" value="GGCT-like_sf"/>
</dbReference>
<evidence type="ECO:0000256" key="3">
    <source>
        <dbReference type="PIRSR" id="PIRSR617939-1"/>
    </source>
</evidence>
<evidence type="ECO:0000256" key="4">
    <source>
        <dbReference type="PIRSR" id="PIRSR617939-2"/>
    </source>
</evidence>
<proteinExistence type="predicted"/>
<dbReference type="OrthoDB" id="2924818at2759"/>
<evidence type="ECO:0000313" key="8">
    <source>
        <dbReference type="Proteomes" id="UP000706124"/>
    </source>
</evidence>
<reference evidence="7 8" key="1">
    <citation type="journal article" date="2020" name="bioRxiv">
        <title>Whole genome comparisons of ergot fungi reveals the divergence and evolution of species within the genus Claviceps are the result of varying mechanisms driving genome evolution and host range expansion.</title>
        <authorList>
            <person name="Wyka S.A."/>
            <person name="Mondo S.J."/>
            <person name="Liu M."/>
            <person name="Dettman J."/>
            <person name="Nalam V."/>
            <person name="Broders K.D."/>
        </authorList>
    </citation>
    <scope>NUCLEOTIDE SEQUENCE [LARGE SCALE GENOMIC DNA]</scope>
    <source>
        <strain evidence="7 8">CCC 1485</strain>
    </source>
</reference>
<evidence type="ECO:0000259" key="6">
    <source>
        <dbReference type="Pfam" id="PF06094"/>
    </source>
</evidence>
<keyword evidence="2" id="KW-0456">Lyase</keyword>
<keyword evidence="8" id="KW-1185">Reference proteome</keyword>
<dbReference type="CDD" id="cd06661">
    <property type="entry name" value="GGCT_like"/>
    <property type="match status" value="1"/>
</dbReference>
<accession>A0A9P7SF93</accession>
<dbReference type="EMBL" id="SRPO01000484">
    <property type="protein sequence ID" value="KAG5932104.1"/>
    <property type="molecule type" value="Genomic_DNA"/>
</dbReference>
<feature type="binding site" evidence="4">
    <location>
        <begin position="17"/>
        <end position="22"/>
    </location>
    <ligand>
        <name>substrate</name>
    </ligand>
</feature>
<feature type="active site" description="Proton acceptor" evidence="3">
    <location>
        <position position="86"/>
    </location>
</feature>
<dbReference type="PANTHER" id="PTHR12935:SF0">
    <property type="entry name" value="GAMMA-GLUTAMYLCYCLOTRANSFERASE"/>
    <property type="match status" value="1"/>
</dbReference>
<dbReference type="AlphaFoldDB" id="A0A9P7SF93"/>
<dbReference type="InterPro" id="IPR017939">
    <property type="entry name" value="G-Glutamylcylcotransferase"/>
</dbReference>
<dbReference type="InterPro" id="IPR013024">
    <property type="entry name" value="GGCT-like"/>
</dbReference>
<feature type="compositionally biased region" description="Polar residues" evidence="5">
    <location>
        <begin position="217"/>
        <end position="226"/>
    </location>
</feature>